<sequence length="173" mass="19064">MKIFLTAIAILLACCACIPDFLASLTAHLALKTFGGTPSTWMDTLRLVYIAKLPACPCTLSQADKDQRFITSNSLIGYFHEGASNCFRAPSLLSHSLSGQQCCYGDDGRLRIGIEQNGGTADAYSPDGITNILKHIWYDVLPWVAFCDMGNATTCSTYYNYRPSDDCLEYYLL</sequence>
<evidence type="ECO:0000259" key="6">
    <source>
        <dbReference type="PROSITE" id="PS50856"/>
    </source>
</evidence>
<dbReference type="SMART" id="SM00723">
    <property type="entry name" value="AMOP"/>
    <property type="match status" value="1"/>
</dbReference>
<keyword evidence="8" id="KW-1185">Reference proteome</keyword>
<feature type="signal peptide" evidence="5">
    <location>
        <begin position="1"/>
        <end position="17"/>
    </location>
</feature>
<evidence type="ECO:0000256" key="3">
    <source>
        <dbReference type="ARBA" id="ARBA00022989"/>
    </source>
</evidence>
<dbReference type="PANTHER" id="PTHR13802:SF59">
    <property type="entry name" value="SUSHI DOMAIN-CONTAINING PROTEIN 2"/>
    <property type="match status" value="1"/>
</dbReference>
<dbReference type="OrthoDB" id="5971801at2759"/>
<evidence type="ECO:0000313" key="7">
    <source>
        <dbReference type="EMBL" id="PIK43508.1"/>
    </source>
</evidence>
<evidence type="ECO:0000256" key="1">
    <source>
        <dbReference type="ARBA" id="ARBA00004370"/>
    </source>
</evidence>
<evidence type="ECO:0000256" key="2">
    <source>
        <dbReference type="ARBA" id="ARBA00022692"/>
    </source>
</evidence>
<organism evidence="7 8">
    <name type="scientific">Stichopus japonicus</name>
    <name type="common">Sea cucumber</name>
    <dbReference type="NCBI Taxonomy" id="307972"/>
    <lineage>
        <taxon>Eukaryota</taxon>
        <taxon>Metazoa</taxon>
        <taxon>Echinodermata</taxon>
        <taxon>Eleutherozoa</taxon>
        <taxon>Echinozoa</taxon>
        <taxon>Holothuroidea</taxon>
        <taxon>Aspidochirotacea</taxon>
        <taxon>Aspidochirotida</taxon>
        <taxon>Stichopodidae</taxon>
        <taxon>Apostichopus</taxon>
    </lineage>
</organism>
<comment type="caution">
    <text evidence="7">The sequence shown here is derived from an EMBL/GenBank/DDBJ whole genome shotgun (WGS) entry which is preliminary data.</text>
</comment>
<keyword evidence="3" id="KW-1133">Transmembrane helix</keyword>
<proteinExistence type="predicted"/>
<dbReference type="Proteomes" id="UP000230750">
    <property type="component" value="Unassembled WGS sequence"/>
</dbReference>
<keyword evidence="4" id="KW-0472">Membrane</keyword>
<evidence type="ECO:0000313" key="8">
    <source>
        <dbReference type="Proteomes" id="UP000230750"/>
    </source>
</evidence>
<keyword evidence="2" id="KW-0812">Transmembrane</keyword>
<feature type="domain" description="AMOP" evidence="6">
    <location>
        <begin position="23"/>
        <end position="162"/>
    </location>
</feature>
<dbReference type="AlphaFoldDB" id="A0A2G8K669"/>
<dbReference type="Pfam" id="PF03782">
    <property type="entry name" value="AMOP"/>
    <property type="match status" value="1"/>
</dbReference>
<comment type="subcellular location">
    <subcellularLocation>
        <location evidence="1">Membrane</location>
    </subcellularLocation>
</comment>
<feature type="chain" id="PRO_5013809051" evidence="5">
    <location>
        <begin position="18"/>
        <end position="173"/>
    </location>
</feature>
<dbReference type="EMBL" id="MRZV01000844">
    <property type="protein sequence ID" value="PIK43508.1"/>
    <property type="molecule type" value="Genomic_DNA"/>
</dbReference>
<dbReference type="InterPro" id="IPR005533">
    <property type="entry name" value="AMOP_dom"/>
</dbReference>
<dbReference type="InterPro" id="IPR051495">
    <property type="entry name" value="Epithelial_Barrier/Signaling"/>
</dbReference>
<protein>
    <submittedName>
        <fullName evidence="7">Putative deleted in malignant brain tumors 1 protein-like</fullName>
    </submittedName>
</protein>
<gene>
    <name evidence="7" type="ORF">BSL78_19635</name>
</gene>
<name>A0A2G8K669_STIJA</name>
<dbReference type="GO" id="GO:0016020">
    <property type="term" value="C:membrane"/>
    <property type="evidence" value="ECO:0007669"/>
    <property type="project" value="UniProtKB-SubCell"/>
</dbReference>
<evidence type="ECO:0000256" key="4">
    <source>
        <dbReference type="ARBA" id="ARBA00023136"/>
    </source>
</evidence>
<evidence type="ECO:0000256" key="5">
    <source>
        <dbReference type="SAM" id="SignalP"/>
    </source>
</evidence>
<reference evidence="7 8" key="1">
    <citation type="journal article" date="2017" name="PLoS Biol.">
        <title>The sea cucumber genome provides insights into morphological evolution and visceral regeneration.</title>
        <authorList>
            <person name="Zhang X."/>
            <person name="Sun L."/>
            <person name="Yuan J."/>
            <person name="Sun Y."/>
            <person name="Gao Y."/>
            <person name="Zhang L."/>
            <person name="Li S."/>
            <person name="Dai H."/>
            <person name="Hamel J.F."/>
            <person name="Liu C."/>
            <person name="Yu Y."/>
            <person name="Liu S."/>
            <person name="Lin W."/>
            <person name="Guo K."/>
            <person name="Jin S."/>
            <person name="Xu P."/>
            <person name="Storey K.B."/>
            <person name="Huan P."/>
            <person name="Zhang T."/>
            <person name="Zhou Y."/>
            <person name="Zhang J."/>
            <person name="Lin C."/>
            <person name="Li X."/>
            <person name="Xing L."/>
            <person name="Huo D."/>
            <person name="Sun M."/>
            <person name="Wang L."/>
            <person name="Mercier A."/>
            <person name="Li F."/>
            <person name="Yang H."/>
            <person name="Xiang J."/>
        </authorList>
    </citation>
    <scope>NUCLEOTIDE SEQUENCE [LARGE SCALE GENOMIC DNA]</scope>
    <source>
        <strain evidence="7">Shaxun</strain>
        <tissue evidence="7">Muscle</tissue>
    </source>
</reference>
<dbReference type="PROSITE" id="PS50856">
    <property type="entry name" value="AMOP"/>
    <property type="match status" value="1"/>
</dbReference>
<dbReference type="PANTHER" id="PTHR13802">
    <property type="entry name" value="MUCIN 4-RELATED"/>
    <property type="match status" value="1"/>
</dbReference>
<accession>A0A2G8K669</accession>
<keyword evidence="5" id="KW-0732">Signal</keyword>